<dbReference type="EMBL" id="CP021376">
    <property type="protein sequence ID" value="ART80975.1"/>
    <property type="molecule type" value="Genomic_DNA"/>
</dbReference>
<feature type="domain" description="Multidrug resistance protein MdtA-like barrel-sandwich hybrid" evidence="4">
    <location>
        <begin position="76"/>
        <end position="191"/>
    </location>
</feature>
<accession>A0A1Y0D1J6</accession>
<dbReference type="AlphaFoldDB" id="A0A1Y0D1J6"/>
<evidence type="ECO:0000313" key="6">
    <source>
        <dbReference type="EMBL" id="ART80975.1"/>
    </source>
</evidence>
<dbReference type="PANTHER" id="PTHR30469:SF20">
    <property type="entry name" value="EFFLUX RND TRANSPORTER PERIPLASMIC ADAPTOR SUBUNIT"/>
    <property type="match status" value="1"/>
</dbReference>
<sequence length="360" mass="39095">MVDKGRVSLKKYLRLWLAVGLVSALSGCGEPEPEAQAEAVIRPVPMMKVTASHGLSGLRFPGRVRAVQRAELAFNLPGRMIELPVKEGQRIEKGALVARLDDETVKLQLASAQAQYNKASTDYNRVNKIWQQSKAVAKAEVDQKRTAMEVARASFLAAKKDVADTRLLAPFAGVVTKRQVENFSNVQAKQTIVSLQDPNELEIVINVSERIVRAEPKSVAGVAVFADFPNTPLPVSLKSFSSQADAQTQSYEVVLALAPGFSLKVLPGMSVEVQPQADASDVQLAKIWVPLTAILSNAKDETQVWLFDEQSQRVSAHNITLGQVQDTEVQVLSGLSGGEHIVTAGVSQLREGMQVRPLAR</sequence>
<dbReference type="KEGG" id="ocm:CBP12_13100"/>
<dbReference type="NCBIfam" id="TIGR01730">
    <property type="entry name" value="RND_mfp"/>
    <property type="match status" value="1"/>
</dbReference>
<organism evidence="6 7">
    <name type="scientific">Oceanisphaera avium</name>
    <dbReference type="NCBI Taxonomy" id="1903694"/>
    <lineage>
        <taxon>Bacteria</taxon>
        <taxon>Pseudomonadati</taxon>
        <taxon>Pseudomonadota</taxon>
        <taxon>Gammaproteobacteria</taxon>
        <taxon>Aeromonadales</taxon>
        <taxon>Aeromonadaceae</taxon>
        <taxon>Oceanisphaera</taxon>
    </lineage>
</organism>
<proteinExistence type="inferred from homology"/>
<dbReference type="GO" id="GO:0015562">
    <property type="term" value="F:efflux transmembrane transporter activity"/>
    <property type="evidence" value="ECO:0007669"/>
    <property type="project" value="TreeGrafter"/>
</dbReference>
<protein>
    <submittedName>
        <fullName evidence="6">Efflux transporter periplasmic adaptor subunit</fullName>
    </submittedName>
</protein>
<keyword evidence="3" id="KW-0813">Transport</keyword>
<reference evidence="7" key="1">
    <citation type="submission" date="2017-05" db="EMBL/GenBank/DDBJ databases">
        <authorList>
            <person name="Sung H."/>
        </authorList>
    </citation>
    <scope>NUCLEOTIDE SEQUENCE [LARGE SCALE GENOMIC DNA]</scope>
    <source>
        <strain evidence="7">AMac2203</strain>
    </source>
</reference>
<dbReference type="InterPro" id="IPR058627">
    <property type="entry name" value="MdtA-like_C"/>
</dbReference>
<dbReference type="PANTHER" id="PTHR30469">
    <property type="entry name" value="MULTIDRUG RESISTANCE PROTEIN MDTA"/>
    <property type="match status" value="1"/>
</dbReference>
<dbReference type="Gene3D" id="2.40.420.20">
    <property type="match status" value="1"/>
</dbReference>
<evidence type="ECO:0000256" key="3">
    <source>
        <dbReference type="ARBA" id="ARBA00022448"/>
    </source>
</evidence>
<gene>
    <name evidence="6" type="ORF">CBP12_13100</name>
</gene>
<dbReference type="GO" id="GO:1990281">
    <property type="term" value="C:efflux pump complex"/>
    <property type="evidence" value="ECO:0007669"/>
    <property type="project" value="TreeGrafter"/>
</dbReference>
<evidence type="ECO:0000259" key="5">
    <source>
        <dbReference type="Pfam" id="PF25967"/>
    </source>
</evidence>
<dbReference type="PROSITE" id="PS51257">
    <property type="entry name" value="PROKAR_LIPOPROTEIN"/>
    <property type="match status" value="1"/>
</dbReference>
<comment type="subcellular location">
    <subcellularLocation>
        <location evidence="1">Cell envelope</location>
    </subcellularLocation>
</comment>
<dbReference type="Gene3D" id="2.40.50.100">
    <property type="match status" value="2"/>
</dbReference>
<dbReference type="Pfam" id="PF25917">
    <property type="entry name" value="BSH_RND"/>
    <property type="match status" value="1"/>
</dbReference>
<evidence type="ECO:0000256" key="1">
    <source>
        <dbReference type="ARBA" id="ARBA00004196"/>
    </source>
</evidence>
<keyword evidence="7" id="KW-1185">Reference proteome</keyword>
<dbReference type="Pfam" id="PF25967">
    <property type="entry name" value="RND-MFP_C"/>
    <property type="match status" value="1"/>
</dbReference>
<dbReference type="InterPro" id="IPR006143">
    <property type="entry name" value="RND_pump_MFP"/>
</dbReference>
<dbReference type="InterPro" id="IPR058625">
    <property type="entry name" value="MdtA-like_BSH"/>
</dbReference>
<dbReference type="SUPFAM" id="SSF111369">
    <property type="entry name" value="HlyD-like secretion proteins"/>
    <property type="match status" value="1"/>
</dbReference>
<evidence type="ECO:0000313" key="7">
    <source>
        <dbReference type="Proteomes" id="UP000243793"/>
    </source>
</evidence>
<evidence type="ECO:0000256" key="2">
    <source>
        <dbReference type="ARBA" id="ARBA00009477"/>
    </source>
</evidence>
<comment type="similarity">
    <text evidence="2">Belongs to the membrane fusion protein (MFP) (TC 8.A.1) family.</text>
</comment>
<dbReference type="Proteomes" id="UP000243793">
    <property type="component" value="Chromosome"/>
</dbReference>
<name>A0A1Y0D1J6_9GAMM</name>
<dbReference type="OrthoDB" id="1185083at2"/>
<feature type="domain" description="Multidrug resistance protein MdtA-like C-terminal permuted SH3" evidence="5">
    <location>
        <begin position="287"/>
        <end position="346"/>
    </location>
</feature>
<evidence type="ECO:0000259" key="4">
    <source>
        <dbReference type="Pfam" id="PF25917"/>
    </source>
</evidence>